<accession>A0A1Z4VQT3</accession>
<dbReference type="Proteomes" id="UP000218765">
    <property type="component" value="Chromosome"/>
</dbReference>
<keyword evidence="3" id="KW-1185">Reference proteome</keyword>
<protein>
    <submittedName>
        <fullName evidence="2">Acetyltransferases</fullName>
    </submittedName>
</protein>
<dbReference type="AlphaFoldDB" id="A0A1Z4VQT3"/>
<name>A0A1Z4VQT3_9GAMM</name>
<dbReference type="InterPro" id="IPR000182">
    <property type="entry name" value="GNAT_dom"/>
</dbReference>
<dbReference type="KEGG" id="ttc:FOKN1_1622"/>
<dbReference type="Pfam" id="PF00583">
    <property type="entry name" value="Acetyltransf_1"/>
    <property type="match status" value="1"/>
</dbReference>
<dbReference type="PANTHER" id="PTHR43072">
    <property type="entry name" value="N-ACETYLTRANSFERASE"/>
    <property type="match status" value="1"/>
</dbReference>
<proteinExistence type="predicted"/>
<evidence type="ECO:0000313" key="2">
    <source>
        <dbReference type="EMBL" id="BAZ94010.1"/>
    </source>
</evidence>
<evidence type="ECO:0000259" key="1">
    <source>
        <dbReference type="PROSITE" id="PS51186"/>
    </source>
</evidence>
<sequence length="172" mass="19464">MTMSTDPAAALHIREMELEDLSTVYALGERVFTADKWPSLYRTWDEYEAVGLFSSDGEYCLVAERDDRVVGFALGTLINKRKSAWTYGYLMWLAVEPDLKRSGIASQLVDALTETFIRTGARMMIVDTDAANAAAIAFFHRHGFGNEDKHVYLSKNLTSHPDYQRLRDEGLD</sequence>
<reference evidence="2 3" key="1">
    <citation type="submission" date="2017-05" db="EMBL/GenBank/DDBJ databases">
        <title>Thiocyanate degradation by Thiohalobacter thiocyanaticus FOKN1.</title>
        <authorList>
            <person name="Oshiki M."/>
            <person name="Fukushima T."/>
            <person name="Kawano S."/>
            <person name="Nakagawa J."/>
        </authorList>
    </citation>
    <scope>NUCLEOTIDE SEQUENCE [LARGE SCALE GENOMIC DNA]</scope>
    <source>
        <strain evidence="2 3">FOKN1</strain>
    </source>
</reference>
<dbReference type="EMBL" id="AP018052">
    <property type="protein sequence ID" value="BAZ94010.1"/>
    <property type="molecule type" value="Genomic_DNA"/>
</dbReference>
<dbReference type="SUPFAM" id="SSF55729">
    <property type="entry name" value="Acyl-CoA N-acyltransferases (Nat)"/>
    <property type="match status" value="1"/>
</dbReference>
<dbReference type="Gene3D" id="3.40.630.30">
    <property type="match status" value="1"/>
</dbReference>
<organism evidence="2 3">
    <name type="scientific">Thiohalobacter thiocyanaticus</name>
    <dbReference type="NCBI Taxonomy" id="585455"/>
    <lineage>
        <taxon>Bacteria</taxon>
        <taxon>Pseudomonadati</taxon>
        <taxon>Pseudomonadota</taxon>
        <taxon>Gammaproteobacteria</taxon>
        <taxon>Thiohalobacterales</taxon>
        <taxon>Thiohalobacteraceae</taxon>
        <taxon>Thiohalobacter</taxon>
    </lineage>
</organism>
<evidence type="ECO:0000313" key="3">
    <source>
        <dbReference type="Proteomes" id="UP000218765"/>
    </source>
</evidence>
<dbReference type="InterPro" id="IPR016181">
    <property type="entry name" value="Acyl_CoA_acyltransferase"/>
</dbReference>
<gene>
    <name evidence="2" type="ORF">FOKN1_1622</name>
</gene>
<dbReference type="CDD" id="cd04301">
    <property type="entry name" value="NAT_SF"/>
    <property type="match status" value="1"/>
</dbReference>
<keyword evidence="2" id="KW-0808">Transferase</keyword>
<dbReference type="GO" id="GO:0016747">
    <property type="term" value="F:acyltransferase activity, transferring groups other than amino-acyl groups"/>
    <property type="evidence" value="ECO:0007669"/>
    <property type="project" value="InterPro"/>
</dbReference>
<feature type="domain" description="N-acetyltransferase" evidence="1">
    <location>
        <begin position="11"/>
        <end position="168"/>
    </location>
</feature>
<dbReference type="PROSITE" id="PS51186">
    <property type="entry name" value="GNAT"/>
    <property type="match status" value="1"/>
</dbReference>